<dbReference type="EMBL" id="CM056815">
    <property type="protein sequence ID" value="KAJ8629317.1"/>
    <property type="molecule type" value="Genomic_DNA"/>
</dbReference>
<keyword evidence="2" id="KW-1185">Reference proteome</keyword>
<dbReference type="Proteomes" id="UP001234297">
    <property type="component" value="Chromosome 7"/>
</dbReference>
<evidence type="ECO:0000313" key="1">
    <source>
        <dbReference type="EMBL" id="KAJ8629317.1"/>
    </source>
</evidence>
<proteinExistence type="predicted"/>
<comment type="caution">
    <text evidence="1">The sequence shown here is derived from an EMBL/GenBank/DDBJ whole genome shotgun (WGS) entry which is preliminary data.</text>
</comment>
<evidence type="ECO:0000313" key="2">
    <source>
        <dbReference type="Proteomes" id="UP001234297"/>
    </source>
</evidence>
<gene>
    <name evidence="1" type="ORF">MRB53_022640</name>
</gene>
<protein>
    <submittedName>
        <fullName evidence="1">Uncharacterized protein</fullName>
    </submittedName>
</protein>
<name>A0ACC2L7J7_PERAE</name>
<accession>A0ACC2L7J7</accession>
<organism evidence="1 2">
    <name type="scientific">Persea americana</name>
    <name type="common">Avocado</name>
    <dbReference type="NCBI Taxonomy" id="3435"/>
    <lineage>
        <taxon>Eukaryota</taxon>
        <taxon>Viridiplantae</taxon>
        <taxon>Streptophyta</taxon>
        <taxon>Embryophyta</taxon>
        <taxon>Tracheophyta</taxon>
        <taxon>Spermatophyta</taxon>
        <taxon>Magnoliopsida</taxon>
        <taxon>Magnoliidae</taxon>
        <taxon>Laurales</taxon>
        <taxon>Lauraceae</taxon>
        <taxon>Persea</taxon>
    </lineage>
</organism>
<sequence length="460" mass="51665">MAEEKASPLPISPSLVNESDSSAQTEWTELENKLFDNALAMFSEGTRDRWEKVAKMVPGKTPEGVEKHFKLLVKDVAHIEPHQISAPDGLDKSEEKKMVGVVNSGDVKEKGKSKEKRVVLRKDGNPSNKGKGRLWSEEEHRLFLNGLYEYGKGNWKSISRDVVVSRTPAQVASHAQKHYLRMDNPGMRERQRPRLSDNRDMDESTFSSNINKPIIPNPSPYPFMNISPMAGPIFHTSNTPLPMEGGLSGILPQVSPDGILPQLPPNGLFPEQPPYLYADFGSFGENPPNNLVLTYRSFGEHSLNNLFVNDGMSHLTNFGSFGEHSLNNLFQTDGVSHLTNFGSFGEHSFNNLFQTDGVSHVTNFGSFGEHSLNNLFLTDRMSHLTNFGSFGEHQPNNLSFPLNNNFTDEFRSFQGTYGGDPSGQFSYDYSDYPFGQFSYDYSDYPFGQFSYDYSDYLPPY</sequence>
<reference evidence="1 2" key="1">
    <citation type="journal article" date="2022" name="Hortic Res">
        <title>A haplotype resolved chromosomal level avocado genome allows analysis of novel avocado genes.</title>
        <authorList>
            <person name="Nath O."/>
            <person name="Fletcher S.J."/>
            <person name="Hayward A."/>
            <person name="Shaw L.M."/>
            <person name="Masouleh A.K."/>
            <person name="Furtado A."/>
            <person name="Henry R.J."/>
            <person name="Mitter N."/>
        </authorList>
    </citation>
    <scope>NUCLEOTIDE SEQUENCE [LARGE SCALE GENOMIC DNA]</scope>
    <source>
        <strain evidence="2">cv. Hass</strain>
    </source>
</reference>